<comment type="caution">
    <text evidence="2">The sequence shown here is derived from an EMBL/GenBank/DDBJ whole genome shotgun (WGS) entry which is preliminary data.</text>
</comment>
<evidence type="ECO:0000259" key="1">
    <source>
        <dbReference type="Pfam" id="PF13392"/>
    </source>
</evidence>
<gene>
    <name evidence="2" type="ORF">KH142_08645</name>
</gene>
<keyword evidence="2" id="KW-0255">Endonuclease</keyword>
<keyword evidence="2" id="KW-0378">Hydrolase</keyword>
<reference evidence="2" key="1">
    <citation type="submission" date="2021-02" db="EMBL/GenBank/DDBJ databases">
        <title>Infant gut strain persistence is associated with maternal origin, phylogeny, and functional potential including surface adhesion and iron acquisition.</title>
        <authorList>
            <person name="Lou Y.C."/>
        </authorList>
    </citation>
    <scope>NUCLEOTIDE SEQUENCE</scope>
    <source>
        <strain evidence="2">L2_039_000G1_dasL2_039_000G1_concoct_11</strain>
    </source>
</reference>
<evidence type="ECO:0000313" key="2">
    <source>
        <dbReference type="EMBL" id="MBS6941516.1"/>
    </source>
</evidence>
<dbReference type="Proteomes" id="UP000727506">
    <property type="component" value="Unassembled WGS sequence"/>
</dbReference>
<evidence type="ECO:0000313" key="3">
    <source>
        <dbReference type="Proteomes" id="UP000727506"/>
    </source>
</evidence>
<organism evidence="2 3">
    <name type="scientific">Slackia piriformis</name>
    <dbReference type="NCBI Taxonomy" id="626934"/>
    <lineage>
        <taxon>Bacteria</taxon>
        <taxon>Bacillati</taxon>
        <taxon>Actinomycetota</taxon>
        <taxon>Coriobacteriia</taxon>
        <taxon>Eggerthellales</taxon>
        <taxon>Eggerthellaceae</taxon>
        <taxon>Slackia</taxon>
    </lineage>
</organism>
<dbReference type="EMBL" id="JAGZSV010000209">
    <property type="protein sequence ID" value="MBS6941516.1"/>
    <property type="molecule type" value="Genomic_DNA"/>
</dbReference>
<sequence length="150" mass="16821">MVKTAMWPTKAGGKDNWKPKHRHVWEQANGREVPKGWVVMFKNRDARDFDPANLEAVPRGVMQRMNSLVGEDPALAWRDAETFEAVRLMAEVSMAARRADLARARRCGVCGRSFVPDLCRTKGTVNAKNAATCRACLDAGRLSRPRKGER</sequence>
<dbReference type="Pfam" id="PF13392">
    <property type="entry name" value="HNH_3"/>
    <property type="match status" value="1"/>
</dbReference>
<keyword evidence="2" id="KW-0540">Nuclease</keyword>
<accession>A0A943UV72</accession>
<dbReference type="GO" id="GO:0004519">
    <property type="term" value="F:endonuclease activity"/>
    <property type="evidence" value="ECO:0007669"/>
    <property type="project" value="UniProtKB-KW"/>
</dbReference>
<dbReference type="InterPro" id="IPR003615">
    <property type="entry name" value="HNH_nuc"/>
</dbReference>
<proteinExistence type="predicted"/>
<name>A0A943UV72_9ACTN</name>
<dbReference type="InterPro" id="IPR044925">
    <property type="entry name" value="His-Me_finger_sf"/>
</dbReference>
<dbReference type="AlphaFoldDB" id="A0A943UV72"/>
<dbReference type="SUPFAM" id="SSF54060">
    <property type="entry name" value="His-Me finger endonucleases"/>
    <property type="match status" value="1"/>
</dbReference>
<feature type="domain" description="HNH nuclease" evidence="1">
    <location>
        <begin position="19"/>
        <end position="59"/>
    </location>
</feature>
<protein>
    <submittedName>
        <fullName evidence="2">HNH endonuclease</fullName>
    </submittedName>
</protein>